<reference evidence="4" key="1">
    <citation type="submission" date="2023-07" db="EMBL/GenBank/DDBJ databases">
        <title>Draft genomic sequences of Priestia flexa CCM isolated from the soil of an abandoned mine contaminated by free cyanide in the high Andean zone of Tacna, Peru.</title>
        <authorList>
            <person name="Caceda Quiroz C.J."/>
            <person name="Maraza Chooque G.J."/>
            <person name="Fora Quispe G.L."/>
            <person name="Carpio Mamani M."/>
        </authorList>
    </citation>
    <scope>NUCLEOTIDE SEQUENCE [LARGE SCALE GENOMIC DNA]</scope>
    <source>
        <strain evidence="4">CCM</strain>
    </source>
</reference>
<dbReference type="Proteomes" id="UP001284771">
    <property type="component" value="Unassembled WGS sequence"/>
</dbReference>
<dbReference type="Pfam" id="PF18994">
    <property type="entry name" value="Prophage_tailD1"/>
    <property type="match status" value="1"/>
</dbReference>
<comment type="caution">
    <text evidence="3">The sequence shown here is derived from an EMBL/GenBank/DDBJ whole genome shotgun (WGS) entry which is preliminary data.</text>
</comment>
<evidence type="ECO:0000313" key="3">
    <source>
        <dbReference type="EMBL" id="MDW8515129.1"/>
    </source>
</evidence>
<evidence type="ECO:0000313" key="4">
    <source>
        <dbReference type="Proteomes" id="UP001284771"/>
    </source>
</evidence>
<proteinExistence type="predicted"/>
<accession>A0ABU4J2A8</accession>
<dbReference type="EMBL" id="JAWUZT010000005">
    <property type="protein sequence ID" value="MDW8515129.1"/>
    <property type="molecule type" value="Genomic_DNA"/>
</dbReference>
<dbReference type="Pfam" id="PF06605">
    <property type="entry name" value="Prophage_tail"/>
    <property type="match status" value="1"/>
</dbReference>
<dbReference type="InterPro" id="IPR044051">
    <property type="entry name" value="Prophage_tail_N"/>
</dbReference>
<dbReference type="NCBIfam" id="TIGR01665">
    <property type="entry name" value="put_anti_recept"/>
    <property type="match status" value="1"/>
</dbReference>
<feature type="domain" description="Tail spike" evidence="1">
    <location>
        <begin position="95"/>
        <end position="464"/>
    </location>
</feature>
<dbReference type="Gene3D" id="2.60.120.260">
    <property type="entry name" value="Galactose-binding domain-like"/>
    <property type="match status" value="1"/>
</dbReference>
<name>A0ABU4J2A8_9BACI</name>
<dbReference type="Gene3D" id="3.55.50.40">
    <property type="match status" value="1"/>
</dbReference>
<dbReference type="InterPro" id="IPR010572">
    <property type="entry name" value="Tail_dom"/>
</dbReference>
<evidence type="ECO:0000259" key="1">
    <source>
        <dbReference type="Pfam" id="PF06605"/>
    </source>
</evidence>
<gene>
    <name evidence="3" type="ORF">RIB56_03210</name>
</gene>
<dbReference type="Gene3D" id="6.20.110.10">
    <property type="match status" value="1"/>
</dbReference>
<organism evidence="3 4">
    <name type="scientific">Priestia flexa</name>
    <dbReference type="NCBI Taxonomy" id="86664"/>
    <lineage>
        <taxon>Bacteria</taxon>
        <taxon>Bacillati</taxon>
        <taxon>Bacillota</taxon>
        <taxon>Bacilli</taxon>
        <taxon>Bacillales</taxon>
        <taxon>Bacillaceae</taxon>
        <taxon>Priestia</taxon>
    </lineage>
</organism>
<feature type="domain" description="Prophage endopeptidase tail N-terminal" evidence="2">
    <location>
        <begin position="5"/>
        <end position="87"/>
    </location>
</feature>
<keyword evidence="4" id="KW-1185">Reference proteome</keyword>
<dbReference type="RefSeq" id="WP_318757217.1">
    <property type="nucleotide sequence ID" value="NZ_JAWUZT010000005.1"/>
</dbReference>
<protein>
    <submittedName>
        <fullName evidence="3">Prophage endopeptidase tail family protein</fullName>
    </submittedName>
</protein>
<evidence type="ECO:0000259" key="2">
    <source>
        <dbReference type="Pfam" id="PF18994"/>
    </source>
</evidence>
<dbReference type="InterPro" id="IPR007119">
    <property type="entry name" value="Phage_tail_spike_N"/>
</dbReference>
<sequence>MPDLFVWSLDKTKKERLTEYSDLSRKWKVNNLNAISFSVFRDELNQQAFDLMEEKGQIEYDGTLYTIEDLDKTPIGDTQVAEITAEHVFFDEFMNRSYVYTVLTNAKRSLNAYMSFIIPDTGYTFSVIDSFDSKEIENFGAGNPLELFKKLLETFEAEFTVVGTDIRLYKRIGSQTAYPFRYKHNISDITKSGSARNLSTYIRGFGKELEDQNILKGESKNLQTRNGTWQDTSDPYWYTQTVGSSFQMQWYGTGIRFWYLSDPTGGVWEFTLDGDQTATLSTWSSETKTQSVQLFMDAPERAHTIVAVFKGDDEKHKPPTGPGTSKGWVRHSDSETLKTFEIYRLRTNDEKYAAVAEYTSPLASKYGIRVQAPEFDDRFTDATALQEHLKEILNDKIEISHQMKFVDLQKAGYPSPKPRIGDTVPYIVEELDLMIPDIRIMEIDEYPEDDTSPTIVLGNSREDYGEASFNSTKQQLDEIFDSRKGKIKNNVLEEAVKRATEALTNSLTQLEYPPGMGILARDPNDYNRIVVLRSSGLGVSTDGGVTFPNAITADGVVTNMLTAGQIKTNNIQIIGEDNLFYWDGTELIAINPTNQNKYVRLNSGGLYIARGAGVIERADGFKLVDDGYANFSYAVDMASPPPISNGVYFEGGRWYKQKNTEKGDVFFYSFEHVTRYLYLNLAFYAENGGSGYIYVDGSGVDTGTNYASFLTDHSEGNDYATFGRTFVADLGTPTGGTKSVYVRVKSNVADKFVAVRHIRGYLRG</sequence>